<gene>
    <name evidence="2" type="ORF">FXF69_30645</name>
</gene>
<proteinExistence type="predicted"/>
<reference evidence="2 3" key="1">
    <citation type="submission" date="2019-08" db="EMBL/GenBank/DDBJ databases">
        <title>Actinomadura sp. nov. CYP1-5 isolated from mountain soil.</title>
        <authorList>
            <person name="Songsumanus A."/>
            <person name="Kuncharoen N."/>
            <person name="Kudo T."/>
            <person name="Yuki M."/>
            <person name="Igarashi Y."/>
            <person name="Tanasupawat S."/>
        </authorList>
    </citation>
    <scope>NUCLEOTIDE SEQUENCE [LARGE SCALE GENOMIC DNA]</scope>
    <source>
        <strain evidence="2 3">JCM 14158</strain>
    </source>
</reference>
<dbReference type="InterPro" id="IPR036465">
    <property type="entry name" value="vWFA_dom_sf"/>
</dbReference>
<dbReference type="RefSeq" id="WP_083980513.1">
    <property type="nucleotide sequence ID" value="NZ_VSFG01000008.1"/>
</dbReference>
<dbReference type="Pfam" id="PF00092">
    <property type="entry name" value="VWA"/>
    <property type="match status" value="1"/>
</dbReference>
<dbReference type="AlphaFoldDB" id="A0A5D0NCP7"/>
<dbReference type="InterPro" id="IPR002035">
    <property type="entry name" value="VWF_A"/>
</dbReference>
<comment type="caution">
    <text evidence="2">The sequence shown here is derived from an EMBL/GenBank/DDBJ whole genome shotgun (WGS) entry which is preliminary data.</text>
</comment>
<feature type="domain" description="VWFA" evidence="1">
    <location>
        <begin position="19"/>
        <end position="201"/>
    </location>
</feature>
<sequence length="226" mass="24490">MTAPFTPRLKLDNRDPRVACVLLLDVSLSMGGAPIDELNRGYAQFCGELGEDPLARKRTEVAVVTFGGEVRVAQPFAEARELAPQRFPVSGTTPLGEALDTAMDLVEGRKAEYRAAGLEYYRPWLFVLSDGSPTDGERFENAVRRLSEMERAKGVTVFAVGIGEAADMDQLARLSQRGPARLRGLQFGPMFAWLSASMQQVSNSVAFGPESDTAQVPLPPVGWGTA</sequence>
<accession>A0A5D0NCP7</accession>
<dbReference type="PIRSF" id="PIRSF020634">
    <property type="entry name" value="TerY_vWA"/>
    <property type="match status" value="1"/>
</dbReference>
<dbReference type="Gene3D" id="3.40.50.410">
    <property type="entry name" value="von Willebrand factor, type A domain"/>
    <property type="match status" value="1"/>
</dbReference>
<dbReference type="Proteomes" id="UP000323380">
    <property type="component" value="Unassembled WGS sequence"/>
</dbReference>
<dbReference type="EMBL" id="VSFG01000008">
    <property type="protein sequence ID" value="TYB42188.1"/>
    <property type="molecule type" value="Genomic_DNA"/>
</dbReference>
<evidence type="ECO:0000313" key="2">
    <source>
        <dbReference type="EMBL" id="TYB42188.1"/>
    </source>
</evidence>
<dbReference type="PROSITE" id="PS50234">
    <property type="entry name" value="VWFA"/>
    <property type="match status" value="1"/>
</dbReference>
<dbReference type="SMART" id="SM00327">
    <property type="entry name" value="VWA"/>
    <property type="match status" value="1"/>
</dbReference>
<evidence type="ECO:0000313" key="3">
    <source>
        <dbReference type="Proteomes" id="UP000323380"/>
    </source>
</evidence>
<dbReference type="SUPFAM" id="SSF53300">
    <property type="entry name" value="vWA-like"/>
    <property type="match status" value="1"/>
</dbReference>
<name>A0A5D0NCP7_9ACTN</name>
<keyword evidence="3" id="KW-1185">Reference proteome</keyword>
<organism evidence="2 3">
    <name type="scientific">Actinomadura chibensis</name>
    <dbReference type="NCBI Taxonomy" id="392828"/>
    <lineage>
        <taxon>Bacteria</taxon>
        <taxon>Bacillati</taxon>
        <taxon>Actinomycetota</taxon>
        <taxon>Actinomycetes</taxon>
        <taxon>Streptosporangiales</taxon>
        <taxon>Thermomonosporaceae</taxon>
        <taxon>Actinomadura</taxon>
    </lineage>
</organism>
<dbReference type="STRING" id="1220554.GCA_001552135_02063"/>
<protein>
    <submittedName>
        <fullName evidence="2">VWA domain-containing protein</fullName>
    </submittedName>
</protein>
<dbReference type="InterPro" id="IPR011392">
    <property type="entry name" value="Tellurite-R_TerY"/>
</dbReference>
<evidence type="ECO:0000259" key="1">
    <source>
        <dbReference type="PROSITE" id="PS50234"/>
    </source>
</evidence>